<evidence type="ECO:0000313" key="3">
    <source>
        <dbReference type="Proteomes" id="UP000757461"/>
    </source>
</evidence>
<accession>A0A930N5K4</accession>
<sequence>MNQQFIKQITGTNKDGKSRIFPLLKGSGVQLLLLFAVLLSPFFFTSCSDIDCPVTNGVSAKYVLKGDSLHDTLTISAIRDGLTDTVLVNRLVGSKSFQLPMSYAGASDKLRFVFTDTLGHTTVDTLTIAKTSVSHFESVDCQPVFFHTITGATTTGRIVNRIEINNPNVDYDGSKENFHLYISRH</sequence>
<gene>
    <name evidence="2" type="ORF">HXN33_06980</name>
</gene>
<feature type="transmembrane region" description="Helical" evidence="1">
    <location>
        <begin position="20"/>
        <end position="44"/>
    </location>
</feature>
<evidence type="ECO:0000313" key="2">
    <source>
        <dbReference type="EMBL" id="MBF1415308.1"/>
    </source>
</evidence>
<dbReference type="AlphaFoldDB" id="A0A930N5K4"/>
<protein>
    <submittedName>
        <fullName evidence="2">Uncharacterized protein</fullName>
    </submittedName>
</protein>
<reference evidence="2" key="1">
    <citation type="submission" date="2020-04" db="EMBL/GenBank/DDBJ databases">
        <title>Deep metagenomics examines the oral microbiome during advanced dental caries in children, revealing novel taxa and co-occurrences with host molecules.</title>
        <authorList>
            <person name="Baker J.L."/>
            <person name="Morton J.T."/>
            <person name="Dinis M."/>
            <person name="Alvarez R."/>
            <person name="Tran N.C."/>
            <person name="Knight R."/>
            <person name="Edlund A."/>
        </authorList>
    </citation>
    <scope>NUCLEOTIDE SEQUENCE</scope>
    <source>
        <strain evidence="2">JCVI_25_bin.9</strain>
    </source>
</reference>
<comment type="caution">
    <text evidence="2">The sequence shown here is derived from an EMBL/GenBank/DDBJ whole genome shotgun (WGS) entry which is preliminary data.</text>
</comment>
<dbReference type="Proteomes" id="UP000757461">
    <property type="component" value="Unassembled WGS sequence"/>
</dbReference>
<evidence type="ECO:0000256" key="1">
    <source>
        <dbReference type="SAM" id="Phobius"/>
    </source>
</evidence>
<keyword evidence="1" id="KW-1133">Transmembrane helix</keyword>
<keyword evidence="1" id="KW-0472">Membrane</keyword>
<keyword evidence="1" id="KW-0812">Transmembrane</keyword>
<name>A0A930N5K4_9BACT</name>
<dbReference type="InterPro" id="IPR045607">
    <property type="entry name" value="DUF6452"/>
</dbReference>
<dbReference type="Pfam" id="PF20050">
    <property type="entry name" value="DUF6452"/>
    <property type="match status" value="1"/>
</dbReference>
<organism evidence="2 3">
    <name type="scientific">Prevotella histicola</name>
    <dbReference type="NCBI Taxonomy" id="470565"/>
    <lineage>
        <taxon>Bacteria</taxon>
        <taxon>Pseudomonadati</taxon>
        <taxon>Bacteroidota</taxon>
        <taxon>Bacteroidia</taxon>
        <taxon>Bacteroidales</taxon>
        <taxon>Prevotellaceae</taxon>
        <taxon>Prevotella</taxon>
    </lineage>
</organism>
<dbReference type="EMBL" id="JABZSQ010000121">
    <property type="protein sequence ID" value="MBF1415308.1"/>
    <property type="molecule type" value="Genomic_DNA"/>
</dbReference>
<proteinExistence type="predicted"/>